<feature type="transmembrane region" description="Helical" evidence="1">
    <location>
        <begin position="256"/>
        <end position="277"/>
    </location>
</feature>
<feature type="transmembrane region" description="Helical" evidence="1">
    <location>
        <begin position="348"/>
        <end position="366"/>
    </location>
</feature>
<evidence type="ECO:0000313" key="3">
    <source>
        <dbReference type="EMBL" id="MBB5202043.1"/>
    </source>
</evidence>
<dbReference type="InterPro" id="IPR018247">
    <property type="entry name" value="EF_Hand_1_Ca_BS"/>
</dbReference>
<feature type="transmembrane region" description="Helical" evidence="1">
    <location>
        <begin position="284"/>
        <end position="305"/>
    </location>
</feature>
<keyword evidence="1" id="KW-0812">Transmembrane</keyword>
<feature type="transmembrane region" description="Helical" evidence="1">
    <location>
        <begin position="311"/>
        <end position="336"/>
    </location>
</feature>
<evidence type="ECO:0000313" key="4">
    <source>
        <dbReference type="Proteomes" id="UP000571084"/>
    </source>
</evidence>
<dbReference type="Pfam" id="PF13795">
    <property type="entry name" value="HupE_UreJ_2"/>
    <property type="match status" value="1"/>
</dbReference>
<evidence type="ECO:0000256" key="2">
    <source>
        <dbReference type="SAM" id="SignalP"/>
    </source>
</evidence>
<dbReference type="InterPro" id="IPR032809">
    <property type="entry name" value="Put_HupE_UreJ"/>
</dbReference>
<keyword evidence="1" id="KW-0472">Membrane</keyword>
<protein>
    <recommendedName>
        <fullName evidence="5">HupE/UreJ family protein</fullName>
    </recommendedName>
</protein>
<name>A0A840RWS8_9BURK</name>
<keyword evidence="1" id="KW-1133">Transmembrane helix</keyword>
<dbReference type="Proteomes" id="UP000571084">
    <property type="component" value="Unassembled WGS sequence"/>
</dbReference>
<gene>
    <name evidence="3" type="ORF">HNR39_003906</name>
</gene>
<dbReference type="PROSITE" id="PS00018">
    <property type="entry name" value="EF_HAND_1"/>
    <property type="match status" value="1"/>
</dbReference>
<evidence type="ECO:0008006" key="5">
    <source>
        <dbReference type="Google" id="ProtNLM"/>
    </source>
</evidence>
<dbReference type="AlphaFoldDB" id="A0A840RWS8"/>
<evidence type="ECO:0000256" key="1">
    <source>
        <dbReference type="SAM" id="Phobius"/>
    </source>
</evidence>
<keyword evidence="4" id="KW-1185">Reference proteome</keyword>
<organism evidence="3 4">
    <name type="scientific">Glaciimonas immobilis</name>
    <dbReference type="NCBI Taxonomy" id="728004"/>
    <lineage>
        <taxon>Bacteria</taxon>
        <taxon>Pseudomonadati</taxon>
        <taxon>Pseudomonadota</taxon>
        <taxon>Betaproteobacteria</taxon>
        <taxon>Burkholderiales</taxon>
        <taxon>Oxalobacteraceae</taxon>
        <taxon>Glaciimonas</taxon>
    </lineage>
</organism>
<dbReference type="RefSeq" id="WP_168054368.1">
    <property type="nucleotide sequence ID" value="NZ_JAAOZT010000004.1"/>
</dbReference>
<proteinExistence type="predicted"/>
<keyword evidence="2" id="KW-0732">Signal</keyword>
<feature type="transmembrane region" description="Helical" evidence="1">
    <location>
        <begin position="186"/>
        <end position="207"/>
    </location>
</feature>
<reference evidence="3 4" key="1">
    <citation type="submission" date="2020-08" db="EMBL/GenBank/DDBJ databases">
        <title>Genomic Encyclopedia of Type Strains, Phase IV (KMG-IV): sequencing the most valuable type-strain genomes for metagenomic binning, comparative biology and taxonomic classification.</title>
        <authorList>
            <person name="Goeker M."/>
        </authorList>
    </citation>
    <scope>NUCLEOTIDE SEQUENCE [LARGE SCALE GENOMIC DNA]</scope>
    <source>
        <strain evidence="3 4">DSM 23240</strain>
    </source>
</reference>
<feature type="chain" id="PRO_5032595981" description="HupE/UreJ family protein" evidence="2">
    <location>
        <begin position="23"/>
        <end position="379"/>
    </location>
</feature>
<feature type="signal peptide" evidence="2">
    <location>
        <begin position="1"/>
        <end position="22"/>
    </location>
</feature>
<sequence>MKRFLITLMLAATVLLCATAHAHKPSDSYLTLMVSDKTVDGRWDIALRDLDFAIGLDQDGNGELTWGEIRARQRDIAAYALGRLTLSNAGTKCLIAGGPQLIDTHSDGAYLVLRFTASCSAQIEKLDVDYRLLFDIDPQHRGLLNLQSGGQTSTAIFSPDTPHQTLVLREASKLAQFHDYLVTGIWHIWNGFDHILFLLSLLLPAVLKLGDKERRPSDSFKASFVEVLKIVTAFTLAHSITLTLATLQVISLPSRWVESAIAASVILAALNNLFPLFQGKRWMVAFAFGLIHGFGFASVLTDLGLPQSSLLLALVGFNLGVEIGQLVIVSVFLPLAYAIRRTMFYRSAVFSFGSSLIVLIATIWLVERLFDLRIFTVSA</sequence>
<accession>A0A840RWS8</accession>
<comment type="caution">
    <text evidence="3">The sequence shown here is derived from an EMBL/GenBank/DDBJ whole genome shotgun (WGS) entry which is preliminary data.</text>
</comment>
<feature type="transmembrane region" description="Helical" evidence="1">
    <location>
        <begin position="227"/>
        <end position="250"/>
    </location>
</feature>
<dbReference type="EMBL" id="JACHHQ010000010">
    <property type="protein sequence ID" value="MBB5202043.1"/>
    <property type="molecule type" value="Genomic_DNA"/>
</dbReference>